<comment type="catalytic activity">
    <reaction evidence="5">
        <text>L-histidine = trans-urocanate + NH4(+)</text>
        <dbReference type="Rhea" id="RHEA:21232"/>
        <dbReference type="ChEBI" id="CHEBI:17771"/>
        <dbReference type="ChEBI" id="CHEBI:28938"/>
        <dbReference type="ChEBI" id="CHEBI:57595"/>
        <dbReference type="EC" id="4.3.1.3"/>
    </reaction>
</comment>
<evidence type="ECO:0000256" key="4">
    <source>
        <dbReference type="ARBA" id="ARBA00023239"/>
    </source>
</evidence>
<organism evidence="8 9">
    <name type="scientific">Polycladomyces zharkentensis</name>
    <dbReference type="NCBI Taxonomy" id="2807616"/>
    <lineage>
        <taxon>Bacteria</taxon>
        <taxon>Bacillati</taxon>
        <taxon>Bacillota</taxon>
        <taxon>Bacilli</taxon>
        <taxon>Bacillales</taxon>
        <taxon>Thermoactinomycetaceae</taxon>
        <taxon>Polycladomyces</taxon>
    </lineage>
</organism>
<reference evidence="8" key="1">
    <citation type="journal article" date="2024" name="Int. J. Syst. Evol. Microbiol.">
        <title>Polycladomyces zharkentensis sp. nov., a novel thermophilic cellulose- and starch-degrading member of the Bacillota from a geothermal aquifer in Kazakhstan.</title>
        <authorList>
            <person name="Mashzhan A."/>
            <person name="Kistaubayeva A."/>
            <person name="Javier-Lopez R."/>
            <person name="Bissenova U."/>
            <person name="Bissenbay A."/>
            <person name="Birkeland N.K."/>
        </authorList>
    </citation>
    <scope>NUCLEOTIDE SEQUENCE</scope>
    <source>
        <strain evidence="8">ZKZ2T</strain>
    </source>
</reference>
<keyword evidence="4 7" id="KW-0456">Lyase</keyword>
<name>A0ABS2WM46_9BACL</name>
<dbReference type="Gene3D" id="1.20.200.10">
    <property type="entry name" value="Fumarase/aspartase (Central domain)"/>
    <property type="match status" value="1"/>
</dbReference>
<dbReference type="EC" id="4.3.1.3" evidence="2 6"/>
<dbReference type="InterPro" id="IPR005921">
    <property type="entry name" value="HutH"/>
</dbReference>
<dbReference type="Gene3D" id="1.10.275.10">
    <property type="entry name" value="Fumarase/aspartase (N-terminal domain)"/>
    <property type="match status" value="1"/>
</dbReference>
<dbReference type="NCBIfam" id="TIGR01225">
    <property type="entry name" value="hutH"/>
    <property type="match status" value="1"/>
</dbReference>
<evidence type="ECO:0000313" key="8">
    <source>
        <dbReference type="EMBL" id="MBN2910595.1"/>
    </source>
</evidence>
<dbReference type="GO" id="GO:0004397">
    <property type="term" value="F:histidine ammonia-lyase activity"/>
    <property type="evidence" value="ECO:0007669"/>
    <property type="project" value="UniProtKB-EC"/>
</dbReference>
<dbReference type="NCBIfam" id="NF006871">
    <property type="entry name" value="PRK09367.1"/>
    <property type="match status" value="1"/>
</dbReference>
<dbReference type="PANTHER" id="PTHR10362">
    <property type="entry name" value="HISTIDINE AMMONIA-LYASE"/>
    <property type="match status" value="1"/>
</dbReference>
<dbReference type="Proteomes" id="UP001177120">
    <property type="component" value="Unassembled WGS sequence"/>
</dbReference>
<proteinExistence type="inferred from homology"/>
<accession>A0ABS2WM46</accession>
<dbReference type="RefSeq" id="WP_205496646.1">
    <property type="nucleotide sequence ID" value="NZ_JAFHAP010000013.1"/>
</dbReference>
<dbReference type="SUPFAM" id="SSF48557">
    <property type="entry name" value="L-aspartase-like"/>
    <property type="match status" value="1"/>
</dbReference>
<evidence type="ECO:0000256" key="2">
    <source>
        <dbReference type="ARBA" id="ARBA00012994"/>
    </source>
</evidence>
<sequence>MTNPIVTPVRPHPKEIKQVTLGSGDITIQDLVAVARYGAKVSFSQAYCDRVNQSRGLIEKFLEENRLIYGVTTGFGSNVTKVISPEDAQTLQRNIIYSHAVSVGEPLEHEIVRATQFMILLALGQGFSGVRLEVLKAIASLLNHHIVPFAPGDGSVGYLSPEAHMALVLMGEGSAWYQGQLLSGGDALAKAGLQPINLSCKEGLALITGTTSVTAIAALALYNATQAVKTADIAGAMSLEALKGTVKAFDSRLNALKKHSEQVQTAETILRILSGSEIAETYKDYRLQDALSLRCIPQVHGAVKKALKDAEENIVNEMNSVSDNPIVYPLDDDGIALMGGNFDGTYVGMSADAMCVAMANLAKMSERRIDRLVNYHVSELPDFLVVNPGLNNGYMIPQYTAAGLLAEIQALSHPATINNIPTCAIQEDVVSFAYNAARKAYQISMKVEHILAIELMTAAQALDFHHPLKPSPATGEVYRMIRKQVPMLTEDRLLYPDMCNIHQLIHEGEVVKVVEEVIGHMIL</sequence>
<evidence type="ECO:0000256" key="6">
    <source>
        <dbReference type="NCBIfam" id="TIGR01225"/>
    </source>
</evidence>
<evidence type="ECO:0000256" key="3">
    <source>
        <dbReference type="ARBA" id="ARBA00022808"/>
    </source>
</evidence>
<dbReference type="InterPro" id="IPR001106">
    <property type="entry name" value="Aromatic_Lyase"/>
</dbReference>
<evidence type="ECO:0000256" key="7">
    <source>
        <dbReference type="RuleBase" id="RU003954"/>
    </source>
</evidence>
<comment type="similarity">
    <text evidence="7">Belongs to the PAL/histidase family.</text>
</comment>
<gene>
    <name evidence="8" type="primary">hutH</name>
    <name evidence="8" type="ORF">JQC72_13905</name>
</gene>
<dbReference type="CDD" id="cd00332">
    <property type="entry name" value="PAL-HAL"/>
    <property type="match status" value="1"/>
</dbReference>
<dbReference type="InterPro" id="IPR008948">
    <property type="entry name" value="L-Aspartase-like"/>
</dbReference>
<comment type="caution">
    <text evidence="8">The sequence shown here is derived from an EMBL/GenBank/DDBJ whole genome shotgun (WGS) entry which is preliminary data.</text>
</comment>
<comment type="pathway">
    <text evidence="1">Amino-acid degradation; L-histidine degradation into L-glutamate; N-formimidoyl-L-glutamate from L-histidine: step 1/3.</text>
</comment>
<dbReference type="Pfam" id="PF00221">
    <property type="entry name" value="Lyase_aromatic"/>
    <property type="match status" value="1"/>
</dbReference>
<evidence type="ECO:0000313" key="9">
    <source>
        <dbReference type="Proteomes" id="UP001177120"/>
    </source>
</evidence>
<dbReference type="EMBL" id="JAFHAP010000013">
    <property type="protein sequence ID" value="MBN2910595.1"/>
    <property type="molecule type" value="Genomic_DNA"/>
</dbReference>
<evidence type="ECO:0000256" key="5">
    <source>
        <dbReference type="ARBA" id="ARBA00049269"/>
    </source>
</evidence>
<evidence type="ECO:0000256" key="1">
    <source>
        <dbReference type="ARBA" id="ARBA00005113"/>
    </source>
</evidence>
<protein>
    <recommendedName>
        <fullName evidence="2 6">Histidine ammonia-lyase</fullName>
        <ecNumber evidence="2 6">4.3.1.3</ecNumber>
    </recommendedName>
</protein>
<keyword evidence="3" id="KW-0369">Histidine metabolism</keyword>
<dbReference type="InterPro" id="IPR024083">
    <property type="entry name" value="Fumarase/histidase_N"/>
</dbReference>
<keyword evidence="9" id="KW-1185">Reference proteome</keyword>